<dbReference type="AlphaFoldDB" id="A0A810KWE5"/>
<reference evidence="3" key="1">
    <citation type="submission" date="2020-08" db="EMBL/GenBank/DDBJ databases">
        <title>Whole genome shotgun sequence of Actinocatenispora sera NBRC 101916.</title>
        <authorList>
            <person name="Komaki H."/>
            <person name="Tamura T."/>
        </authorList>
    </citation>
    <scope>NUCLEOTIDE SEQUENCE</scope>
    <source>
        <strain evidence="3">NBRC 101916</strain>
    </source>
</reference>
<dbReference type="Proteomes" id="UP000680750">
    <property type="component" value="Chromosome"/>
</dbReference>
<proteinExistence type="predicted"/>
<evidence type="ECO:0008006" key="5">
    <source>
        <dbReference type="Google" id="ProtNLM"/>
    </source>
</evidence>
<dbReference type="EMBL" id="AP023354">
    <property type="protein sequence ID" value="BCJ27217.1"/>
    <property type="molecule type" value="Genomic_DNA"/>
</dbReference>
<feature type="compositionally biased region" description="Basic and acidic residues" evidence="1">
    <location>
        <begin position="1"/>
        <end position="10"/>
    </location>
</feature>
<feature type="compositionally biased region" description="Basic and acidic residues" evidence="1">
    <location>
        <begin position="84"/>
        <end position="93"/>
    </location>
</feature>
<keyword evidence="2" id="KW-0812">Transmembrane</keyword>
<dbReference type="RefSeq" id="WP_212804519.1">
    <property type="nucleotide sequence ID" value="NZ_AP023354.1"/>
</dbReference>
<evidence type="ECO:0000313" key="4">
    <source>
        <dbReference type="Proteomes" id="UP000680750"/>
    </source>
</evidence>
<feature type="region of interest" description="Disordered" evidence="1">
    <location>
        <begin position="484"/>
        <end position="506"/>
    </location>
</feature>
<feature type="transmembrane region" description="Helical" evidence="2">
    <location>
        <begin position="150"/>
        <end position="169"/>
    </location>
</feature>
<dbReference type="KEGG" id="aser:Asera_13250"/>
<name>A0A810KWE5_9ACTN</name>
<keyword evidence="2" id="KW-0472">Membrane</keyword>
<sequence>MERATDDPRRPHPSAGVPPAEPVLDPLQVEAAADVRHGEAAADVPDAETAADVPDAETAADVPDAETAAGAPAVETAAGAPAVESEHDLPHVEPEDDVPYVEPEDDVPGDDVPGDDVPGDDVPGDDAPGDDAPAAVPGGARLRSARRRTIAWYAVAGVIIVLLVGALVWPGAPDPAERQVRAFLAAIQRGDVAAAGALAADEPDPSADDSFLRASAPRQRWRITSVRAVPGATGAGETAVDATISTAAARTASYRFTVVRSGAGGWRLRDPYVYLSFGTFPLPYVDVDGHRKALPETAARVARAGTLVLFPGVHRFFASAPDTVTVPRAGYPLMPGTYVLRQPDAPGPDGTPVTLPRTTLTARAQRQAQREVDAYLDACARHRALVTAGCPFGARSVPVPGHPGQVFRGAEVTSVAWAVVRHPVVAVQPDGNEFSVADRRPGLVRLTVTGTDRQTGVHATTTLTCPTRDGALRVEVTDSGGLRIYPEGGRHPGDDLDDQDFRWPTC</sequence>
<accession>A0A810KWE5</accession>
<keyword evidence="2" id="KW-1133">Transmembrane helix</keyword>
<feature type="compositionally biased region" description="Low complexity" evidence="1">
    <location>
        <begin position="130"/>
        <end position="140"/>
    </location>
</feature>
<protein>
    <recommendedName>
        <fullName evidence="5">DUF4878 domain-containing protein</fullName>
    </recommendedName>
</protein>
<evidence type="ECO:0000256" key="1">
    <source>
        <dbReference type="SAM" id="MobiDB-lite"/>
    </source>
</evidence>
<keyword evidence="4" id="KW-1185">Reference proteome</keyword>
<organism evidence="3 4">
    <name type="scientific">Actinocatenispora sera</name>
    <dbReference type="NCBI Taxonomy" id="390989"/>
    <lineage>
        <taxon>Bacteria</taxon>
        <taxon>Bacillati</taxon>
        <taxon>Actinomycetota</taxon>
        <taxon>Actinomycetes</taxon>
        <taxon>Micromonosporales</taxon>
        <taxon>Micromonosporaceae</taxon>
        <taxon>Actinocatenispora</taxon>
    </lineage>
</organism>
<gene>
    <name evidence="3" type="ORF">Asera_13250</name>
</gene>
<feature type="region of interest" description="Disordered" evidence="1">
    <location>
        <begin position="1"/>
        <end position="140"/>
    </location>
</feature>
<evidence type="ECO:0000256" key="2">
    <source>
        <dbReference type="SAM" id="Phobius"/>
    </source>
</evidence>
<feature type="compositionally biased region" description="Acidic residues" evidence="1">
    <location>
        <begin position="94"/>
        <end position="129"/>
    </location>
</feature>
<feature type="compositionally biased region" description="Low complexity" evidence="1">
    <location>
        <begin position="41"/>
        <end position="83"/>
    </location>
</feature>
<evidence type="ECO:0000313" key="3">
    <source>
        <dbReference type="EMBL" id="BCJ27217.1"/>
    </source>
</evidence>